<feature type="region of interest" description="Disordered" evidence="1">
    <location>
        <begin position="19"/>
        <end position="40"/>
    </location>
</feature>
<dbReference type="EnsemblMetazoa" id="tetur15g02020.1">
    <property type="protein sequence ID" value="tetur15g02020.1"/>
    <property type="gene ID" value="tetur15g02020"/>
</dbReference>
<sequence length="151" mass="16367">MDIKPTNGQLNFLRLRRPPFNFPSISNPTPNPNPNPIPNPISGSNVLPVQQPLDPAKLMSQMVNFSKMLSTAAEAPVNNGTSPEDVKARAMAQVAKIYKPVIDKGLHKAADFDKGLMNLLKGYLGDIFDDATEGAYRTVDKLTGTEQSSTS</sequence>
<dbReference type="EMBL" id="CAEY01000246">
    <property type="status" value="NOT_ANNOTATED_CDS"/>
    <property type="molecule type" value="Genomic_DNA"/>
</dbReference>
<proteinExistence type="predicted"/>
<dbReference type="AlphaFoldDB" id="T1KML2"/>
<reference evidence="3" key="1">
    <citation type="submission" date="2011-08" db="EMBL/GenBank/DDBJ databases">
        <authorList>
            <person name="Rombauts S."/>
        </authorList>
    </citation>
    <scope>NUCLEOTIDE SEQUENCE</scope>
    <source>
        <strain evidence="3">London</strain>
    </source>
</reference>
<dbReference type="HOGENOM" id="CLU_1733824_0_0_1"/>
<reference evidence="2" key="2">
    <citation type="submission" date="2015-06" db="UniProtKB">
        <authorList>
            <consortium name="EnsemblMetazoa"/>
        </authorList>
    </citation>
    <scope>IDENTIFICATION</scope>
</reference>
<feature type="compositionally biased region" description="Pro residues" evidence="1">
    <location>
        <begin position="29"/>
        <end position="39"/>
    </location>
</feature>
<evidence type="ECO:0000313" key="3">
    <source>
        <dbReference type="Proteomes" id="UP000015104"/>
    </source>
</evidence>
<dbReference type="Proteomes" id="UP000015104">
    <property type="component" value="Unassembled WGS sequence"/>
</dbReference>
<evidence type="ECO:0000313" key="2">
    <source>
        <dbReference type="EnsemblMetazoa" id="tetur15g02020.1"/>
    </source>
</evidence>
<keyword evidence="3" id="KW-1185">Reference proteome</keyword>
<protein>
    <submittedName>
        <fullName evidence="2">Uncharacterized protein</fullName>
    </submittedName>
</protein>
<evidence type="ECO:0000256" key="1">
    <source>
        <dbReference type="SAM" id="MobiDB-lite"/>
    </source>
</evidence>
<accession>T1KML2</accession>
<feature type="compositionally biased region" description="Low complexity" evidence="1">
    <location>
        <begin position="19"/>
        <end position="28"/>
    </location>
</feature>
<organism evidence="2 3">
    <name type="scientific">Tetranychus urticae</name>
    <name type="common">Two-spotted spider mite</name>
    <dbReference type="NCBI Taxonomy" id="32264"/>
    <lineage>
        <taxon>Eukaryota</taxon>
        <taxon>Metazoa</taxon>
        <taxon>Ecdysozoa</taxon>
        <taxon>Arthropoda</taxon>
        <taxon>Chelicerata</taxon>
        <taxon>Arachnida</taxon>
        <taxon>Acari</taxon>
        <taxon>Acariformes</taxon>
        <taxon>Trombidiformes</taxon>
        <taxon>Prostigmata</taxon>
        <taxon>Eleutherengona</taxon>
        <taxon>Raphignathae</taxon>
        <taxon>Tetranychoidea</taxon>
        <taxon>Tetranychidae</taxon>
        <taxon>Tetranychus</taxon>
    </lineage>
</organism>
<name>T1KML2_TETUR</name>